<reference evidence="1 2" key="1">
    <citation type="journal article" date="2020" name="ISME J.">
        <title>Uncovering the hidden diversity of litter-decomposition mechanisms in mushroom-forming fungi.</title>
        <authorList>
            <person name="Floudas D."/>
            <person name="Bentzer J."/>
            <person name="Ahren D."/>
            <person name="Johansson T."/>
            <person name="Persson P."/>
            <person name="Tunlid A."/>
        </authorList>
    </citation>
    <scope>NUCLEOTIDE SEQUENCE [LARGE SCALE GENOMIC DNA]</scope>
    <source>
        <strain evidence="1 2">CBS 101986</strain>
    </source>
</reference>
<gene>
    <name evidence="1" type="ORF">D9619_013161</name>
</gene>
<comment type="caution">
    <text evidence="1">The sequence shown here is derived from an EMBL/GenBank/DDBJ whole genome shotgun (WGS) entry which is preliminary data.</text>
</comment>
<dbReference type="AlphaFoldDB" id="A0A8H5B6K0"/>
<dbReference type="Proteomes" id="UP000567179">
    <property type="component" value="Unassembled WGS sequence"/>
</dbReference>
<accession>A0A8H5B6K0</accession>
<evidence type="ECO:0000313" key="2">
    <source>
        <dbReference type="Proteomes" id="UP000567179"/>
    </source>
</evidence>
<evidence type="ECO:0000313" key="1">
    <source>
        <dbReference type="EMBL" id="KAF5317556.1"/>
    </source>
</evidence>
<name>A0A8H5B6K0_9AGAR</name>
<proteinExistence type="predicted"/>
<dbReference type="EMBL" id="JAACJJ010000033">
    <property type="protein sequence ID" value="KAF5317556.1"/>
    <property type="molecule type" value="Genomic_DNA"/>
</dbReference>
<organism evidence="1 2">
    <name type="scientific">Psilocybe cf. subviscida</name>
    <dbReference type="NCBI Taxonomy" id="2480587"/>
    <lineage>
        <taxon>Eukaryota</taxon>
        <taxon>Fungi</taxon>
        <taxon>Dikarya</taxon>
        <taxon>Basidiomycota</taxon>
        <taxon>Agaricomycotina</taxon>
        <taxon>Agaricomycetes</taxon>
        <taxon>Agaricomycetidae</taxon>
        <taxon>Agaricales</taxon>
        <taxon>Agaricineae</taxon>
        <taxon>Strophariaceae</taxon>
        <taxon>Psilocybe</taxon>
    </lineage>
</organism>
<protein>
    <submittedName>
        <fullName evidence="1">Uncharacterized protein</fullName>
    </submittedName>
</protein>
<keyword evidence="2" id="KW-1185">Reference proteome</keyword>
<sequence>MYTFWKDMHTRFNAQGMRSVPIVMLEVTNNCTLITTQILPIFTEMVQASKHQPDYHIQVRPIYTDRPDWIVPIENRMNHVNEHIRYDTKNKFPLLALLNPAMMISMSRWITGVRSGNCSSGMFYMKMLREPVYDAIRVLGEQDFYRSVAKKLADGKKDEAQELCSDYFAGLGYTLEFSGRSVDREQQ</sequence>